<protein>
    <submittedName>
        <fullName evidence="1">AlwI family type II restriction endonuclease</fullName>
    </submittedName>
</protein>
<reference evidence="2" key="1">
    <citation type="submission" date="2018-11" db="EMBL/GenBank/DDBJ databases">
        <title>Proposal to divide the Flavobacteriaceae and reorganize its genera based on Amino Acid Identity values calculated from whole genome sequences.</title>
        <authorList>
            <person name="Nicholson A.C."/>
            <person name="Gulvik C.A."/>
            <person name="Whitney A.M."/>
            <person name="Humrighouse B.W."/>
            <person name="Bell M."/>
            <person name="Holmes B."/>
            <person name="Steigerwalt A."/>
            <person name="Villarma A."/>
            <person name="Sheth M."/>
            <person name="Batra D."/>
            <person name="Pryor J."/>
            <person name="Bernardet J.-F."/>
            <person name="Hugo C."/>
            <person name="Kampfer P."/>
            <person name="Newman J."/>
            <person name="Mcquiston J."/>
        </authorList>
    </citation>
    <scope>NUCLEOTIDE SEQUENCE [LARGE SCALE GENOMIC DNA]</scope>
    <source>
        <strain evidence="2">DSM 22165</strain>
    </source>
</reference>
<evidence type="ECO:0000313" key="2">
    <source>
        <dbReference type="Proteomes" id="UP000267623"/>
    </source>
</evidence>
<keyword evidence="1" id="KW-0378">Hydrolase</keyword>
<proteinExistence type="predicted"/>
<sequence length="534" mass="61589">MAKKRESTYKPLLFTTTVRNPERMKRLLNILSKFNGEILTSELAESIIAELIKYGVYRPMKISNSVKEKWSTSKKGEFSETLLTDGEVTEILVNNPQHHKEAGFDKGWASRFATYFDFAKELGFVYYWTNEQIEFSEIGLKLANSIQVDVDGDTILVSEPHPEFEQQAFLQALAKYQRNSPFIRVLNDNVPLVLLLQVIKKLNDDPEYNGAGISKLEIPLILYWKDNDSEALYQRIKQLREEHSYNPSWEIVTEICRDEIMEGTDVERDDKSIMVDYPDEFIRKMRLTGLISLRGAGRFIDINKNEIEKVEYVLEHYSTYPTFETEKEYFNYMAETDENLISLETKTLSIDENDKLLLKWVDTYSWNTIKSELKGLAKKSNSSDEVLKLLSHPIRLEFLTSLAIKSKHRDLKIIPNYPTDDEGIPTSTAGGQGNQGDIECFENDNGILVEVTMSGGRTQTMMEVWPIARHLTEFSKKVNANSMCHFIAPSIYVDSEKQIKYVKDTEGLNIQPRTIDDFITFLETNEKLFEINAN</sequence>
<dbReference type="Gene3D" id="3.40.91.50">
    <property type="match status" value="1"/>
</dbReference>
<organism evidence="1 2">
    <name type="scientific">Epilithonimonas hominis</name>
    <dbReference type="NCBI Taxonomy" id="420404"/>
    <lineage>
        <taxon>Bacteria</taxon>
        <taxon>Pseudomonadati</taxon>
        <taxon>Bacteroidota</taxon>
        <taxon>Flavobacteriia</taxon>
        <taxon>Flavobacteriales</taxon>
        <taxon>Weeksellaceae</taxon>
        <taxon>Chryseobacterium group</taxon>
        <taxon>Epilithonimonas</taxon>
    </lineage>
</organism>
<name>A0A3N0XA75_9FLAO</name>
<dbReference type="Pfam" id="PF09491">
    <property type="entry name" value="RE_AlwI"/>
    <property type="match status" value="2"/>
</dbReference>
<keyword evidence="1" id="KW-0255">Endonuclease</keyword>
<dbReference type="RefSeq" id="WP_123281282.1">
    <property type="nucleotide sequence ID" value="NZ_RJTU01000049.1"/>
</dbReference>
<keyword evidence="1" id="KW-0540">Nuclease</keyword>
<accession>A0A3N0XA75</accession>
<dbReference type="AlphaFoldDB" id="A0A3N0XA75"/>
<dbReference type="GO" id="GO:0004519">
    <property type="term" value="F:endonuclease activity"/>
    <property type="evidence" value="ECO:0007669"/>
    <property type="project" value="UniProtKB-KW"/>
</dbReference>
<dbReference type="InterPro" id="IPR018573">
    <property type="entry name" value="Restrct_endonuc_II_AlwI"/>
</dbReference>
<comment type="caution">
    <text evidence="1">The sequence shown here is derived from an EMBL/GenBank/DDBJ whole genome shotgun (WGS) entry which is preliminary data.</text>
</comment>
<evidence type="ECO:0000313" key="1">
    <source>
        <dbReference type="EMBL" id="ROI13671.1"/>
    </source>
</evidence>
<dbReference type="EMBL" id="RJTU01000049">
    <property type="protein sequence ID" value="ROI13671.1"/>
    <property type="molecule type" value="Genomic_DNA"/>
</dbReference>
<gene>
    <name evidence="1" type="ORF">EGH73_07210</name>
</gene>
<dbReference type="Proteomes" id="UP000267623">
    <property type="component" value="Unassembled WGS sequence"/>
</dbReference>